<evidence type="ECO:0000313" key="1">
    <source>
        <dbReference type="EMBL" id="MDT2667738.1"/>
    </source>
</evidence>
<proteinExistence type="predicted"/>
<gene>
    <name evidence="1" type="ORF">P7D34_11040</name>
</gene>
<reference evidence="1" key="1">
    <citation type="submission" date="2023-03" db="EMBL/GenBank/DDBJ databases">
        <authorList>
            <person name="Shen W."/>
            <person name="Cai J."/>
        </authorList>
    </citation>
    <scope>NUCLEOTIDE SEQUENCE</scope>
    <source>
        <strain evidence="1">Y3</strain>
    </source>
</reference>
<protein>
    <recommendedName>
        <fullName evidence="3">Bacteriocin immunity protein</fullName>
    </recommendedName>
</protein>
<dbReference type="RefSeq" id="WP_311796000.1">
    <property type="nucleotide sequence ID" value="NZ_JARPXT010000012.1"/>
</dbReference>
<sequence length="99" mass="11213">MFNKSKNYTVKELEQEVLIELKSIIENSETTNFEKEKISIAIDLIEKGTPLANVLRRLQITFVGKPQSPALKIFNKKITQHLRDSQIFGTAFMGSATSL</sequence>
<accession>A0AAJ2J0C4</accession>
<evidence type="ECO:0000313" key="2">
    <source>
        <dbReference type="Proteomes" id="UP001257962"/>
    </source>
</evidence>
<organism evidence="1 2">
    <name type="scientific">Lactococcus petauri</name>
    <dbReference type="NCBI Taxonomy" id="1940789"/>
    <lineage>
        <taxon>Bacteria</taxon>
        <taxon>Bacillati</taxon>
        <taxon>Bacillota</taxon>
        <taxon>Bacilli</taxon>
        <taxon>Lactobacillales</taxon>
        <taxon>Streptococcaceae</taxon>
        <taxon>Lactococcus</taxon>
    </lineage>
</organism>
<dbReference type="AlphaFoldDB" id="A0AAJ2J0C4"/>
<dbReference type="Proteomes" id="UP001257962">
    <property type="component" value="Unassembled WGS sequence"/>
</dbReference>
<dbReference type="EMBL" id="JARPYC010000017">
    <property type="protein sequence ID" value="MDT2667738.1"/>
    <property type="molecule type" value="Genomic_DNA"/>
</dbReference>
<evidence type="ECO:0008006" key="3">
    <source>
        <dbReference type="Google" id="ProtNLM"/>
    </source>
</evidence>
<name>A0AAJ2J0C4_9LACT</name>
<comment type="caution">
    <text evidence="1">The sequence shown here is derived from an EMBL/GenBank/DDBJ whole genome shotgun (WGS) entry which is preliminary data.</text>
</comment>